<dbReference type="GO" id="GO:0035556">
    <property type="term" value="P:intracellular signal transduction"/>
    <property type="evidence" value="ECO:0007669"/>
    <property type="project" value="TreeGrafter"/>
</dbReference>
<evidence type="ECO:0000256" key="8">
    <source>
        <dbReference type="ARBA" id="ARBA00022840"/>
    </source>
</evidence>
<organism evidence="14 15">
    <name type="scientific">Lymnaea stagnalis</name>
    <name type="common">Great pond snail</name>
    <name type="synonym">Helix stagnalis</name>
    <dbReference type="NCBI Taxonomy" id="6523"/>
    <lineage>
        <taxon>Eukaryota</taxon>
        <taxon>Metazoa</taxon>
        <taxon>Spiralia</taxon>
        <taxon>Lophotrochozoa</taxon>
        <taxon>Mollusca</taxon>
        <taxon>Gastropoda</taxon>
        <taxon>Heterobranchia</taxon>
        <taxon>Euthyneura</taxon>
        <taxon>Panpulmonata</taxon>
        <taxon>Hygrophila</taxon>
        <taxon>Lymnaeoidea</taxon>
        <taxon>Lymnaeidae</taxon>
        <taxon>Lymnaea</taxon>
    </lineage>
</organism>
<dbReference type="InterPro" id="IPR011993">
    <property type="entry name" value="PH-like_dom_sf"/>
</dbReference>
<feature type="domain" description="Protein kinase" evidence="13">
    <location>
        <begin position="289"/>
        <end position="588"/>
    </location>
</feature>
<feature type="compositionally biased region" description="Low complexity" evidence="12">
    <location>
        <begin position="262"/>
        <end position="273"/>
    </location>
</feature>
<keyword evidence="6 11" id="KW-0547">Nucleotide-binding</keyword>
<dbReference type="Pfam" id="PF14593">
    <property type="entry name" value="PH_3"/>
    <property type="match status" value="1"/>
</dbReference>
<evidence type="ECO:0000256" key="10">
    <source>
        <dbReference type="ARBA" id="ARBA00048679"/>
    </source>
</evidence>
<keyword evidence="4" id="KW-0723">Serine/threonine-protein kinase</keyword>
<feature type="region of interest" description="Disordered" evidence="12">
    <location>
        <begin position="213"/>
        <end position="283"/>
    </location>
</feature>
<evidence type="ECO:0000256" key="7">
    <source>
        <dbReference type="ARBA" id="ARBA00022777"/>
    </source>
</evidence>
<feature type="binding site" evidence="11">
    <location>
        <position position="318"/>
    </location>
    <ligand>
        <name>ATP</name>
        <dbReference type="ChEBI" id="CHEBI:30616"/>
    </ligand>
</feature>
<dbReference type="Pfam" id="PF00069">
    <property type="entry name" value="Pkinase"/>
    <property type="match status" value="1"/>
</dbReference>
<comment type="caution">
    <text evidence="14">The sequence shown here is derived from an EMBL/GenBank/DDBJ whole genome shotgun (WGS) entry which is preliminary data.</text>
</comment>
<dbReference type="FunFam" id="3.30.200.20:FF:000191">
    <property type="entry name" value="3-phosphoinositide-dependent protein kinase 2-like"/>
    <property type="match status" value="1"/>
</dbReference>
<dbReference type="PROSITE" id="PS50011">
    <property type="entry name" value="PROTEIN_KINASE_DOM"/>
    <property type="match status" value="1"/>
</dbReference>
<dbReference type="CDD" id="cd01262">
    <property type="entry name" value="PH_PDK1"/>
    <property type="match status" value="1"/>
</dbReference>
<dbReference type="SUPFAM" id="SSF56112">
    <property type="entry name" value="Protein kinase-like (PK-like)"/>
    <property type="match status" value="1"/>
</dbReference>
<keyword evidence="8 11" id="KW-0067">ATP-binding</keyword>
<dbReference type="Gene3D" id="1.10.510.10">
    <property type="entry name" value="Transferase(Phosphotransferase) domain 1"/>
    <property type="match status" value="1"/>
</dbReference>
<dbReference type="InterPro" id="IPR011009">
    <property type="entry name" value="Kinase-like_dom_sf"/>
</dbReference>
<feature type="region of interest" description="Disordered" evidence="12">
    <location>
        <begin position="141"/>
        <end position="175"/>
    </location>
</feature>
<dbReference type="InterPro" id="IPR008271">
    <property type="entry name" value="Ser/Thr_kinase_AS"/>
</dbReference>
<dbReference type="Gene3D" id="2.30.29.30">
    <property type="entry name" value="Pleckstrin-homology domain (PH domain)/Phosphotyrosine-binding domain (PTB)"/>
    <property type="match status" value="1"/>
</dbReference>
<gene>
    <name evidence="14" type="ORF">GSLYS_00014276001</name>
</gene>
<comment type="catalytic activity">
    <reaction evidence="9">
        <text>L-threonyl-[protein] + ATP = O-phospho-L-threonyl-[protein] + ADP + H(+)</text>
        <dbReference type="Rhea" id="RHEA:46608"/>
        <dbReference type="Rhea" id="RHEA-COMP:11060"/>
        <dbReference type="Rhea" id="RHEA-COMP:11605"/>
        <dbReference type="ChEBI" id="CHEBI:15378"/>
        <dbReference type="ChEBI" id="CHEBI:30013"/>
        <dbReference type="ChEBI" id="CHEBI:30616"/>
        <dbReference type="ChEBI" id="CHEBI:61977"/>
        <dbReference type="ChEBI" id="CHEBI:456216"/>
        <dbReference type="EC" id="2.7.11.1"/>
    </reaction>
</comment>
<dbReference type="InterPro" id="IPR050236">
    <property type="entry name" value="Ser_Thr_kinase_AGC"/>
</dbReference>
<dbReference type="PANTHER" id="PTHR24356">
    <property type="entry name" value="SERINE/THREONINE-PROTEIN KINASE"/>
    <property type="match status" value="1"/>
</dbReference>
<keyword evidence="15" id="KW-1185">Reference proteome</keyword>
<dbReference type="InterPro" id="IPR039046">
    <property type="entry name" value="PDPK1"/>
</dbReference>
<dbReference type="AlphaFoldDB" id="A0AAV2I1V1"/>
<dbReference type="SUPFAM" id="SSF50729">
    <property type="entry name" value="PH domain-like"/>
    <property type="match status" value="1"/>
</dbReference>
<evidence type="ECO:0000313" key="15">
    <source>
        <dbReference type="Proteomes" id="UP001497497"/>
    </source>
</evidence>
<dbReference type="InterPro" id="IPR017441">
    <property type="entry name" value="Protein_kinase_ATP_BS"/>
</dbReference>
<proteinExistence type="inferred from homology"/>
<keyword evidence="7" id="KW-0418">Kinase</keyword>
<comment type="similarity">
    <text evidence="1">Belongs to the protein kinase superfamily. AGC Ser/Thr protein kinase family. PDPK1 subfamily.</text>
</comment>
<dbReference type="PROSITE" id="PS00108">
    <property type="entry name" value="PROTEIN_KINASE_ST"/>
    <property type="match status" value="1"/>
</dbReference>
<evidence type="ECO:0000256" key="6">
    <source>
        <dbReference type="ARBA" id="ARBA00022741"/>
    </source>
</evidence>
<evidence type="ECO:0000256" key="4">
    <source>
        <dbReference type="ARBA" id="ARBA00022527"/>
    </source>
</evidence>
<dbReference type="Proteomes" id="UP001497497">
    <property type="component" value="Unassembled WGS sequence"/>
</dbReference>
<evidence type="ECO:0000256" key="12">
    <source>
        <dbReference type="SAM" id="MobiDB-lite"/>
    </source>
</evidence>
<dbReference type="CDD" id="cd05581">
    <property type="entry name" value="STKc_PDK1"/>
    <property type="match status" value="1"/>
</dbReference>
<evidence type="ECO:0000256" key="2">
    <source>
        <dbReference type="ARBA" id="ARBA00012513"/>
    </source>
</evidence>
<dbReference type="Gene3D" id="3.30.200.20">
    <property type="entry name" value="Phosphorylase Kinase, domain 1"/>
    <property type="match status" value="1"/>
</dbReference>
<dbReference type="GO" id="GO:0004674">
    <property type="term" value="F:protein serine/threonine kinase activity"/>
    <property type="evidence" value="ECO:0007669"/>
    <property type="project" value="UniProtKB-KW"/>
</dbReference>
<evidence type="ECO:0000256" key="9">
    <source>
        <dbReference type="ARBA" id="ARBA00047899"/>
    </source>
</evidence>
<dbReference type="EMBL" id="CAXITT010000390">
    <property type="protein sequence ID" value="CAL1540627.1"/>
    <property type="molecule type" value="Genomic_DNA"/>
</dbReference>
<evidence type="ECO:0000256" key="5">
    <source>
        <dbReference type="ARBA" id="ARBA00022679"/>
    </source>
</evidence>
<evidence type="ECO:0000313" key="14">
    <source>
        <dbReference type="EMBL" id="CAL1540627.1"/>
    </source>
</evidence>
<keyword evidence="5" id="KW-0808">Transferase</keyword>
<sequence>MESSDSKNCSGQIYSLKPAHELSGNELQNDQESHPSISSSLVISMKTNLNNTQCLSQLECTDNKVLANNIEQNIEYIDAVHQNSHLIDESSSDKSTAEHFLYKSQEYDESNCHIRSLNMTEIPEKSFSSLFSSPVNAVPLSISNSTNNSDRKSNPATESLNSPEMLDKDKNRNPIFKPNELINQLIEGPQITLPTSQLPLETMKPCQDTFRSMLQDSSSSLTKQSSDIEQSSSQSIVQQNLGVSFKTNNGGIRPSEASACPSDISSGIQQSSSATNDPKAKSKKTPNDFIFGKVIGEGSYSTVYLAREVSTQREYAIKVCDKMHLIRERKTHIVMREKEVLMKLDHPYFIKLAYTFQDSERLFSLFDQYHVILNINDYVLTLARNGELLGFLHKLSAFDVPCTRFYTAELVLALEYLQKLNIIHRDIKPENILLGDDMHLKITDFGTSKILTQEDIDGYESEDDEEEEEKDIVEDVKPVEVSKRKNSFVGTAEYVSPEVIRNKLATFGSDLWALGCIIYLCLSGSVPFTGSNDYQKFLKILKLDYEFPQDFPPEAKDLVKKLLVLKSRKRLGMVAPDGMKALKSHPFYSGIDWEKLPQTTPPILMPNLPAPASNEEIWQQNRRTGFDDKRLAEIITGQTADGSRSPEIEHLPIKFLSQADDDERKEKLRKQREENPFHQFVNNNLILKQGFVDKRKGLFARKRMLLLTEGPHLYYVDAHNKVLKGEIPWSKRLHPEVKSFKGFLVHTPNRTYHLESRSPDAQLWVNKINEVWLKYYGPEETK</sequence>
<comment type="catalytic activity">
    <reaction evidence="10">
        <text>L-seryl-[protein] + ATP = O-phospho-L-seryl-[protein] + ADP + H(+)</text>
        <dbReference type="Rhea" id="RHEA:17989"/>
        <dbReference type="Rhea" id="RHEA-COMP:9863"/>
        <dbReference type="Rhea" id="RHEA-COMP:11604"/>
        <dbReference type="ChEBI" id="CHEBI:15378"/>
        <dbReference type="ChEBI" id="CHEBI:29999"/>
        <dbReference type="ChEBI" id="CHEBI:30616"/>
        <dbReference type="ChEBI" id="CHEBI:83421"/>
        <dbReference type="ChEBI" id="CHEBI:456216"/>
        <dbReference type="EC" id="2.7.11.1"/>
    </reaction>
</comment>
<name>A0AAV2I1V1_LYMST</name>
<evidence type="ECO:0000256" key="11">
    <source>
        <dbReference type="PROSITE-ProRule" id="PRU10141"/>
    </source>
</evidence>
<protein>
    <recommendedName>
        <fullName evidence="3">3-phosphoinositide-dependent protein kinase 1</fullName>
        <ecNumber evidence="2">2.7.11.1</ecNumber>
    </recommendedName>
</protein>
<feature type="compositionally biased region" description="Low complexity" evidence="12">
    <location>
        <begin position="214"/>
        <end position="239"/>
    </location>
</feature>
<evidence type="ECO:0000259" key="13">
    <source>
        <dbReference type="PROSITE" id="PS50011"/>
    </source>
</evidence>
<dbReference type="GO" id="GO:0005524">
    <property type="term" value="F:ATP binding"/>
    <property type="evidence" value="ECO:0007669"/>
    <property type="project" value="UniProtKB-UniRule"/>
</dbReference>
<dbReference type="PANTHER" id="PTHR24356:SF163">
    <property type="entry name" value="3-PHOSPHOINOSITIDE-DEPENDENT PROTEIN KINASE 1-RELATED"/>
    <property type="match status" value="1"/>
</dbReference>
<accession>A0AAV2I1V1</accession>
<dbReference type="FunFam" id="1.10.510.10:FF:000833">
    <property type="entry name" value="AGC family protein kinase"/>
    <property type="match status" value="1"/>
</dbReference>
<evidence type="ECO:0000256" key="3">
    <source>
        <dbReference type="ARBA" id="ARBA00018538"/>
    </source>
</evidence>
<reference evidence="14 15" key="1">
    <citation type="submission" date="2024-04" db="EMBL/GenBank/DDBJ databases">
        <authorList>
            <consortium name="Genoscope - CEA"/>
            <person name="William W."/>
        </authorList>
    </citation>
    <scope>NUCLEOTIDE SEQUENCE [LARGE SCALE GENOMIC DNA]</scope>
</reference>
<feature type="compositionally biased region" description="Polar residues" evidence="12">
    <location>
        <begin position="240"/>
        <end position="250"/>
    </location>
</feature>
<feature type="compositionally biased region" description="Polar residues" evidence="12">
    <location>
        <begin position="141"/>
        <end position="162"/>
    </location>
</feature>
<dbReference type="InterPro" id="IPR033931">
    <property type="entry name" value="PDK1-typ_PH"/>
</dbReference>
<dbReference type="SMART" id="SM00220">
    <property type="entry name" value="S_TKc"/>
    <property type="match status" value="1"/>
</dbReference>
<evidence type="ECO:0000256" key="1">
    <source>
        <dbReference type="ARBA" id="ARBA00010006"/>
    </source>
</evidence>
<dbReference type="EC" id="2.7.11.1" evidence="2"/>
<dbReference type="PROSITE" id="PS00107">
    <property type="entry name" value="PROTEIN_KINASE_ATP"/>
    <property type="match status" value="1"/>
</dbReference>
<dbReference type="InterPro" id="IPR000719">
    <property type="entry name" value="Prot_kinase_dom"/>
</dbReference>